<protein>
    <recommendedName>
        <fullName evidence="10">glycogenin glucosyltransferase</fullName>
        <ecNumber evidence="10">2.4.1.186</ecNumber>
    </recommendedName>
</protein>
<comment type="catalytic activity">
    <reaction evidence="12">
        <text>L-tyrosyl-[glycogenin] + UDP-alpha-D-glucose = alpha-D-glucosyl-L-tyrosyl-[glycogenin] + UDP + H(+)</text>
        <dbReference type="Rhea" id="RHEA:23360"/>
        <dbReference type="Rhea" id="RHEA-COMP:14604"/>
        <dbReference type="Rhea" id="RHEA-COMP:14605"/>
        <dbReference type="ChEBI" id="CHEBI:15378"/>
        <dbReference type="ChEBI" id="CHEBI:46858"/>
        <dbReference type="ChEBI" id="CHEBI:58223"/>
        <dbReference type="ChEBI" id="CHEBI:58885"/>
        <dbReference type="ChEBI" id="CHEBI:140573"/>
        <dbReference type="EC" id="2.4.1.186"/>
    </reaction>
</comment>
<feature type="compositionally biased region" description="Polar residues" evidence="14">
    <location>
        <begin position="308"/>
        <end position="322"/>
    </location>
</feature>
<dbReference type="GO" id="GO:0005737">
    <property type="term" value="C:cytoplasm"/>
    <property type="evidence" value="ECO:0007669"/>
    <property type="project" value="UniProtKB-SubCell"/>
</dbReference>
<evidence type="ECO:0000256" key="13">
    <source>
        <dbReference type="ARBA" id="ARBA00057883"/>
    </source>
</evidence>
<comment type="similarity">
    <text evidence="9">Belongs to the glycosyltransferase 8 family. Glycogenin subfamily.</text>
</comment>
<keyword evidence="4" id="KW-0808">Transferase</keyword>
<comment type="catalytic activity">
    <reaction evidence="11">
        <text>[1,4-alpha-D-glucosyl](n)-L-tyrosyl-[glycogenin] + UDP-alpha-D-glucose = [1,4-alpha-D-glucosyl](n+1)-L-tyrosyl-[glycogenin] + UDP + H(+)</text>
        <dbReference type="Rhea" id="RHEA:56560"/>
        <dbReference type="Rhea" id="RHEA-COMP:14606"/>
        <dbReference type="Rhea" id="RHEA-COMP:14607"/>
        <dbReference type="ChEBI" id="CHEBI:15378"/>
        <dbReference type="ChEBI" id="CHEBI:58223"/>
        <dbReference type="ChEBI" id="CHEBI:58885"/>
        <dbReference type="ChEBI" id="CHEBI:140574"/>
        <dbReference type="EC" id="2.4.1.186"/>
    </reaction>
</comment>
<dbReference type="Proteomes" id="UP001177023">
    <property type="component" value="Unassembled WGS sequence"/>
</dbReference>
<keyword evidence="6" id="KW-0320">Glycogen biosynthesis</keyword>
<feature type="compositionally biased region" description="Acidic residues" evidence="14">
    <location>
        <begin position="368"/>
        <end position="377"/>
    </location>
</feature>
<evidence type="ECO:0000256" key="7">
    <source>
        <dbReference type="ARBA" id="ARBA00023180"/>
    </source>
</evidence>
<evidence type="ECO:0000256" key="11">
    <source>
        <dbReference type="ARBA" id="ARBA00050886"/>
    </source>
</evidence>
<evidence type="ECO:0000256" key="9">
    <source>
        <dbReference type="ARBA" id="ARBA00038162"/>
    </source>
</evidence>
<sequence length="414" mass="46518">MTEAFVTLATNDEYVQGALVLGYSLREVNTSKRLHVLISEQVTSSAQQQLSEVFDDISVVDVLQSGDDANLALIGRPDLALTFTKLHCWRLTQYTKAVFLDADTLVLRNVDELFERDEFSAAPDIGWPDFFNSGVFVFRPNEETYRSLMHHATTQGSFDGADQGLLNSYFSGWRESSSAHRLPFIYNVTGGIFYTYAAAYNKLKDQVKIVHFIGTQKPWRGGSGLQLPEFSQRWHEIHRRHVSKQGTSAQPHASGDHYELILEITEKEDTPHDDSHDRQKHTAATSAAKNTVSGVHRKGQKNSRKPKSQSGADNPEKVSQSEPQDDATPRVLSPFSVSSSESHESDGDDVEEEAIHLENLHACSDESAVNEEEEKESLEEGRRRWEEGRPDYLGKDAYHHIEAAMKRSMEGPKP</sequence>
<dbReference type="EC" id="2.4.1.186" evidence="10"/>
<dbReference type="Gene3D" id="3.90.550.10">
    <property type="entry name" value="Spore Coat Polysaccharide Biosynthesis Protein SpsA, Chain A"/>
    <property type="match status" value="1"/>
</dbReference>
<dbReference type="AlphaFoldDB" id="A0AA36DBE7"/>
<organism evidence="15 16">
    <name type="scientific">Mesorhabditis spiculigera</name>
    <dbReference type="NCBI Taxonomy" id="96644"/>
    <lineage>
        <taxon>Eukaryota</taxon>
        <taxon>Metazoa</taxon>
        <taxon>Ecdysozoa</taxon>
        <taxon>Nematoda</taxon>
        <taxon>Chromadorea</taxon>
        <taxon>Rhabditida</taxon>
        <taxon>Rhabditina</taxon>
        <taxon>Rhabditomorpha</taxon>
        <taxon>Rhabditoidea</taxon>
        <taxon>Rhabditidae</taxon>
        <taxon>Mesorhabditinae</taxon>
        <taxon>Mesorhabditis</taxon>
    </lineage>
</organism>
<dbReference type="EMBL" id="CATQJA010002693">
    <property type="protein sequence ID" value="CAJ0584377.1"/>
    <property type="molecule type" value="Genomic_DNA"/>
</dbReference>
<keyword evidence="5" id="KW-0479">Metal-binding</keyword>
<proteinExistence type="inferred from homology"/>
<evidence type="ECO:0000313" key="15">
    <source>
        <dbReference type="EMBL" id="CAJ0584377.1"/>
    </source>
</evidence>
<dbReference type="InterPro" id="IPR002495">
    <property type="entry name" value="Glyco_trans_8"/>
</dbReference>
<evidence type="ECO:0000256" key="2">
    <source>
        <dbReference type="ARBA" id="ARBA00004496"/>
    </source>
</evidence>
<reference evidence="15" key="1">
    <citation type="submission" date="2023-06" db="EMBL/GenBank/DDBJ databases">
        <authorList>
            <person name="Delattre M."/>
        </authorList>
    </citation>
    <scope>NUCLEOTIDE SEQUENCE</scope>
    <source>
        <strain evidence="15">AF72</strain>
    </source>
</reference>
<evidence type="ECO:0000256" key="10">
    <source>
        <dbReference type="ARBA" id="ARBA00038934"/>
    </source>
</evidence>
<keyword evidence="8" id="KW-0464">Manganese</keyword>
<comment type="caution">
    <text evidence="15">The sequence shown here is derived from an EMBL/GenBank/DDBJ whole genome shotgun (WGS) entry which is preliminary data.</text>
</comment>
<dbReference type="GO" id="GO:0046872">
    <property type="term" value="F:metal ion binding"/>
    <property type="evidence" value="ECO:0007669"/>
    <property type="project" value="UniProtKB-KW"/>
</dbReference>
<accession>A0AA36DBE7</accession>
<dbReference type="SUPFAM" id="SSF53448">
    <property type="entry name" value="Nucleotide-diphospho-sugar transferases"/>
    <property type="match status" value="1"/>
</dbReference>
<evidence type="ECO:0000256" key="12">
    <source>
        <dbReference type="ARBA" id="ARBA00052293"/>
    </source>
</evidence>
<keyword evidence="7" id="KW-0325">Glycoprotein</keyword>
<feature type="compositionally biased region" description="Basic residues" evidence="14">
    <location>
        <begin position="295"/>
        <end position="307"/>
    </location>
</feature>
<feature type="compositionally biased region" description="Basic and acidic residues" evidence="14">
    <location>
        <begin position="378"/>
        <end position="390"/>
    </location>
</feature>
<feature type="non-terminal residue" evidence="15">
    <location>
        <position position="414"/>
    </location>
</feature>
<evidence type="ECO:0000256" key="1">
    <source>
        <dbReference type="ARBA" id="ARBA00001936"/>
    </source>
</evidence>
<dbReference type="GO" id="GO:0008466">
    <property type="term" value="F:glycogenin glucosyltransferase activity"/>
    <property type="evidence" value="ECO:0007669"/>
    <property type="project" value="UniProtKB-EC"/>
</dbReference>
<dbReference type="GO" id="GO:0005978">
    <property type="term" value="P:glycogen biosynthetic process"/>
    <property type="evidence" value="ECO:0007669"/>
    <property type="project" value="UniProtKB-KW"/>
</dbReference>
<feature type="compositionally biased region" description="Polar residues" evidence="14">
    <location>
        <begin position="282"/>
        <end position="293"/>
    </location>
</feature>
<dbReference type="PANTHER" id="PTHR11183">
    <property type="entry name" value="GLYCOGENIN SUBFAMILY MEMBER"/>
    <property type="match status" value="1"/>
</dbReference>
<dbReference type="CDD" id="cd02537">
    <property type="entry name" value="GT8_Glycogenin"/>
    <property type="match status" value="1"/>
</dbReference>
<dbReference type="FunFam" id="3.90.550.10:FF:000092">
    <property type="entry name" value="Glycogenin 2"/>
    <property type="match status" value="1"/>
</dbReference>
<comment type="subcellular location">
    <subcellularLocation>
        <location evidence="2">Cytoplasm</location>
    </subcellularLocation>
</comment>
<gene>
    <name evidence="15" type="ORF">MSPICULIGERA_LOCUS22435</name>
</gene>
<keyword evidence="16" id="KW-1185">Reference proteome</keyword>
<evidence type="ECO:0000256" key="8">
    <source>
        <dbReference type="ARBA" id="ARBA00023211"/>
    </source>
</evidence>
<evidence type="ECO:0000313" key="16">
    <source>
        <dbReference type="Proteomes" id="UP001177023"/>
    </source>
</evidence>
<evidence type="ECO:0000256" key="3">
    <source>
        <dbReference type="ARBA" id="ARBA00022490"/>
    </source>
</evidence>
<dbReference type="Pfam" id="PF01501">
    <property type="entry name" value="Glyco_transf_8"/>
    <property type="match status" value="1"/>
</dbReference>
<feature type="region of interest" description="Disordered" evidence="14">
    <location>
        <begin position="269"/>
        <end position="390"/>
    </location>
</feature>
<evidence type="ECO:0000256" key="4">
    <source>
        <dbReference type="ARBA" id="ARBA00022679"/>
    </source>
</evidence>
<dbReference type="InterPro" id="IPR050587">
    <property type="entry name" value="GNT1/Glycosyltrans_8"/>
</dbReference>
<comment type="cofactor">
    <cofactor evidence="1">
        <name>Mn(2+)</name>
        <dbReference type="ChEBI" id="CHEBI:29035"/>
    </cofactor>
</comment>
<comment type="function">
    <text evidence="13">Self-glucosylating initiator of glycogen synthesis. It catalyzes the formation of a short alpha (1,4)-glucosyl chain covalently attached via a glucose 1-O-tyrosyl linkage to internal tyrosine residues and these chains act as primers for the elongation reaction catalyzed by glycogen synthase.</text>
</comment>
<dbReference type="InterPro" id="IPR029044">
    <property type="entry name" value="Nucleotide-diphossugar_trans"/>
</dbReference>
<keyword evidence="3" id="KW-0963">Cytoplasm</keyword>
<evidence type="ECO:0000256" key="6">
    <source>
        <dbReference type="ARBA" id="ARBA00023056"/>
    </source>
</evidence>
<evidence type="ECO:0000256" key="14">
    <source>
        <dbReference type="SAM" id="MobiDB-lite"/>
    </source>
</evidence>
<evidence type="ECO:0000256" key="5">
    <source>
        <dbReference type="ARBA" id="ARBA00022723"/>
    </source>
</evidence>
<name>A0AA36DBE7_9BILA</name>